<accession>M9RP33</accession>
<dbReference type="KEGG" id="oar:OA238_c40010"/>
<dbReference type="SUPFAM" id="SSF53850">
    <property type="entry name" value="Periplasmic binding protein-like II"/>
    <property type="match status" value="1"/>
</dbReference>
<dbReference type="InterPro" id="IPR036390">
    <property type="entry name" value="WH_DNA-bd_sf"/>
</dbReference>
<evidence type="ECO:0000256" key="4">
    <source>
        <dbReference type="ARBA" id="ARBA00023163"/>
    </source>
</evidence>
<dbReference type="FunFam" id="1.10.10.10:FF:000001">
    <property type="entry name" value="LysR family transcriptional regulator"/>
    <property type="match status" value="1"/>
</dbReference>
<feature type="domain" description="HTH lysR-type" evidence="5">
    <location>
        <begin position="1"/>
        <end position="59"/>
    </location>
</feature>
<dbReference type="InterPro" id="IPR000847">
    <property type="entry name" value="LysR_HTH_N"/>
</dbReference>
<dbReference type="InterPro" id="IPR036388">
    <property type="entry name" value="WH-like_DNA-bd_sf"/>
</dbReference>
<proteinExistence type="inferred from homology"/>
<dbReference type="PANTHER" id="PTHR30537">
    <property type="entry name" value="HTH-TYPE TRANSCRIPTIONAL REGULATOR"/>
    <property type="match status" value="1"/>
</dbReference>
<keyword evidence="7" id="KW-1185">Reference proteome</keyword>
<dbReference type="EMBL" id="CP003742">
    <property type="protein sequence ID" value="AGI73937.1"/>
    <property type="molecule type" value="Genomic_DNA"/>
</dbReference>
<comment type="similarity">
    <text evidence="1">Belongs to the LysR transcriptional regulatory family.</text>
</comment>
<dbReference type="STRING" id="391616.OA238_c40010"/>
<sequence length="297" mass="32328">MDDMRDIAHFVEVARTRNFSQAAARLGIPASTLSRRIAELEAGLGTQLLVRTTRRVDLTEAGALFLSRCEEIVEAARGARAELSELTRRPRGTLRISVTPDFATTFLAPVIVEFCERHPEIDLHLDLNPRRADIMAEGVDVAIRIGMPREPYLYARKLITARRGLYASPAYLAAAGTPLTPLDLAVHRCLSVSSGEPLPWVLHRGDETEEISVHGPVQANAPGIVLRLAAAGLGIAAADEVMASPYLAQGDLVAVLPDWSIRPVPIYAVTATKVHTVKTRIFLDFVQKSLKVFGAAE</sequence>
<evidence type="ECO:0000256" key="3">
    <source>
        <dbReference type="ARBA" id="ARBA00023125"/>
    </source>
</evidence>
<dbReference type="GO" id="GO:0043565">
    <property type="term" value="F:sequence-specific DNA binding"/>
    <property type="evidence" value="ECO:0007669"/>
    <property type="project" value="TreeGrafter"/>
</dbReference>
<dbReference type="Proteomes" id="UP000004688">
    <property type="component" value="Chromosome"/>
</dbReference>
<evidence type="ECO:0000256" key="2">
    <source>
        <dbReference type="ARBA" id="ARBA00023015"/>
    </source>
</evidence>
<organism evidence="6 7">
    <name type="scientific">Octadecabacter arcticus 238</name>
    <dbReference type="NCBI Taxonomy" id="391616"/>
    <lineage>
        <taxon>Bacteria</taxon>
        <taxon>Pseudomonadati</taxon>
        <taxon>Pseudomonadota</taxon>
        <taxon>Alphaproteobacteria</taxon>
        <taxon>Rhodobacterales</taxon>
        <taxon>Roseobacteraceae</taxon>
        <taxon>Octadecabacter</taxon>
    </lineage>
</organism>
<keyword evidence="2" id="KW-0805">Transcription regulation</keyword>
<dbReference type="CDD" id="cd08422">
    <property type="entry name" value="PBP2_CrgA_like"/>
    <property type="match status" value="1"/>
</dbReference>
<dbReference type="SUPFAM" id="SSF46785">
    <property type="entry name" value="Winged helix' DNA-binding domain"/>
    <property type="match status" value="1"/>
</dbReference>
<dbReference type="Pfam" id="PF03466">
    <property type="entry name" value="LysR_substrate"/>
    <property type="match status" value="1"/>
</dbReference>
<dbReference type="InterPro" id="IPR005119">
    <property type="entry name" value="LysR_subst-bd"/>
</dbReference>
<dbReference type="GO" id="GO:0003700">
    <property type="term" value="F:DNA-binding transcription factor activity"/>
    <property type="evidence" value="ECO:0007669"/>
    <property type="project" value="InterPro"/>
</dbReference>
<dbReference type="InterPro" id="IPR058163">
    <property type="entry name" value="LysR-type_TF_proteobact-type"/>
</dbReference>
<dbReference type="GO" id="GO:0006351">
    <property type="term" value="P:DNA-templated transcription"/>
    <property type="evidence" value="ECO:0007669"/>
    <property type="project" value="TreeGrafter"/>
</dbReference>
<dbReference type="AlphaFoldDB" id="M9RP33"/>
<evidence type="ECO:0000313" key="7">
    <source>
        <dbReference type="Proteomes" id="UP000004688"/>
    </source>
</evidence>
<gene>
    <name evidence="6" type="ORF">OA238_c40010</name>
</gene>
<dbReference type="HOGENOM" id="CLU_039613_16_2_5"/>
<reference evidence="6 7" key="1">
    <citation type="journal article" date="2013" name="PLoS ONE">
        <title>Poles Apart: Arctic and Antarctic Octadecabacter strains Share High Genome Plasticity and a New Type of Xanthorhodopsin.</title>
        <authorList>
            <person name="Vollmers J."/>
            <person name="Voget S."/>
            <person name="Dietrich S."/>
            <person name="Gollnow K."/>
            <person name="Smits M."/>
            <person name="Meyer K."/>
            <person name="Brinkhoff T."/>
            <person name="Simon M."/>
            <person name="Daniel R."/>
        </authorList>
    </citation>
    <scope>NUCLEOTIDE SEQUENCE [LARGE SCALE GENOMIC DNA]</scope>
    <source>
        <strain evidence="6 7">238</strain>
    </source>
</reference>
<dbReference type="OrthoDB" id="9813056at2"/>
<dbReference type="PROSITE" id="PS50931">
    <property type="entry name" value="HTH_LYSR"/>
    <property type="match status" value="1"/>
</dbReference>
<evidence type="ECO:0000259" key="5">
    <source>
        <dbReference type="PROSITE" id="PS50931"/>
    </source>
</evidence>
<dbReference type="Pfam" id="PF00126">
    <property type="entry name" value="HTH_1"/>
    <property type="match status" value="1"/>
</dbReference>
<protein>
    <submittedName>
        <fullName evidence="6">LysR family transcriptional regulator</fullName>
    </submittedName>
</protein>
<dbReference type="Gene3D" id="1.10.10.10">
    <property type="entry name" value="Winged helix-like DNA-binding domain superfamily/Winged helix DNA-binding domain"/>
    <property type="match status" value="1"/>
</dbReference>
<dbReference type="eggNOG" id="COG0583">
    <property type="taxonomic scope" value="Bacteria"/>
</dbReference>
<evidence type="ECO:0000256" key="1">
    <source>
        <dbReference type="ARBA" id="ARBA00009437"/>
    </source>
</evidence>
<dbReference type="PANTHER" id="PTHR30537:SF5">
    <property type="entry name" value="HTH-TYPE TRANSCRIPTIONAL ACTIVATOR TTDR-RELATED"/>
    <property type="match status" value="1"/>
</dbReference>
<name>M9RP33_9RHOB</name>
<keyword evidence="3" id="KW-0238">DNA-binding</keyword>
<keyword evidence="4" id="KW-0804">Transcription</keyword>
<dbReference type="Gene3D" id="3.40.190.290">
    <property type="match status" value="1"/>
</dbReference>
<evidence type="ECO:0000313" key="6">
    <source>
        <dbReference type="EMBL" id="AGI73937.1"/>
    </source>
</evidence>